<dbReference type="GeneID" id="9499044"/>
<dbReference type="OrthoDB" id="56451at2157"/>
<dbReference type="InterPro" id="IPR002504">
    <property type="entry name" value="NADK"/>
</dbReference>
<dbReference type="GO" id="GO:0006741">
    <property type="term" value="P:NADP+ biosynthetic process"/>
    <property type="evidence" value="ECO:0007669"/>
    <property type="project" value="InterPro"/>
</dbReference>
<keyword evidence="1" id="KW-0808">Transferase</keyword>
<dbReference type="KEGG" id="asc:ASAC_0809"/>
<dbReference type="InterPro" id="IPR016064">
    <property type="entry name" value="NAD/diacylglycerol_kinase_sf"/>
</dbReference>
<dbReference type="Pfam" id="PF01513">
    <property type="entry name" value="NAD_kinase"/>
    <property type="match status" value="1"/>
</dbReference>
<dbReference type="InterPro" id="IPR039065">
    <property type="entry name" value="AcoX-like"/>
</dbReference>
<dbReference type="Pfam" id="PF20143">
    <property type="entry name" value="NAD_kinase_C"/>
    <property type="match status" value="1"/>
</dbReference>
<dbReference type="STRING" id="666510.ASAC_0809"/>
<dbReference type="SUPFAM" id="SSF111331">
    <property type="entry name" value="NAD kinase/diacylglycerol kinase-like"/>
    <property type="match status" value="1"/>
</dbReference>
<dbReference type="InParanoid" id="D9Q1M7"/>
<dbReference type="PIRSF" id="PIRSF016907">
    <property type="entry name" value="Kin_ATP-NAD"/>
    <property type="match status" value="1"/>
</dbReference>
<dbReference type="InterPro" id="IPR017438">
    <property type="entry name" value="ATP-NAD_kinase_N"/>
</dbReference>
<dbReference type="EMBL" id="CP001742">
    <property type="protein sequence ID" value="ADL19215.1"/>
    <property type="molecule type" value="Genomic_DNA"/>
</dbReference>
<sequence>MKGRVGLIVNPIAGMGGRVGLKGTDGDAYLKALSLGSKPVAPSRAREFLRSLPRGVEVVAPNGIMGEEEAAEEGLRPAVIRCASEGKLTSAEDTRRCASMMMSQVDLIVFVGGDGTARDVISAVGCRVPILGVPSGVKMYSGVFAETPAAAAEALRKFLSGEAELVRAEVLDIDEEAFRRGELMVRLYGYAMVPRAPEVVLEGKDSSRHDLEELKSIAKYVVENMEPGTLYLLGPGTSVAAIAEELGVPKTLLGVDAVYDGKVVGLDLNEAQILGLLRTYHKAKVVLSPLGGQGFLLGRGNQQLSPQVIRAVGVNNIIIVATKDKISRLKVLRVDTGDEELNRQLRGYRRVTVGYGEEAVIRVE</sequence>
<keyword evidence="1" id="KW-0418">Kinase</keyword>
<dbReference type="HOGENOM" id="CLU_064691_0_0_2"/>
<protein>
    <submittedName>
        <fullName evidence="1">ATP-NAD/AcoX kinase</fullName>
    </submittedName>
</protein>
<organism evidence="1 2">
    <name type="scientific">Acidilobus saccharovorans (strain DSM 16705 / JCM 18335 / VKM B-2471 / 345-15)</name>
    <dbReference type="NCBI Taxonomy" id="666510"/>
    <lineage>
        <taxon>Archaea</taxon>
        <taxon>Thermoproteota</taxon>
        <taxon>Thermoprotei</taxon>
        <taxon>Acidilobales</taxon>
        <taxon>Acidilobaceae</taxon>
        <taxon>Acidilobus</taxon>
    </lineage>
</organism>
<proteinExistence type="predicted"/>
<keyword evidence="2" id="KW-1185">Reference proteome</keyword>
<evidence type="ECO:0000313" key="1">
    <source>
        <dbReference type="EMBL" id="ADL19215.1"/>
    </source>
</evidence>
<dbReference type="InterPro" id="IPR011386">
    <property type="entry name" value="Put_ATP-NAD_kin"/>
</dbReference>
<dbReference type="GO" id="GO:0003951">
    <property type="term" value="F:NAD+ kinase activity"/>
    <property type="evidence" value="ECO:0007669"/>
    <property type="project" value="InterPro"/>
</dbReference>
<dbReference type="AlphaFoldDB" id="D9Q1M7"/>
<evidence type="ECO:0000313" key="2">
    <source>
        <dbReference type="Proteomes" id="UP000000346"/>
    </source>
</evidence>
<dbReference type="Proteomes" id="UP000000346">
    <property type="component" value="Chromosome"/>
</dbReference>
<dbReference type="PANTHER" id="PTHR40697:SF2">
    <property type="entry name" value="ATP-NAD KINASE-RELATED"/>
    <property type="match status" value="1"/>
</dbReference>
<dbReference type="RefSeq" id="WP_013266727.1">
    <property type="nucleotide sequence ID" value="NC_014374.1"/>
</dbReference>
<reference evidence="1 2" key="1">
    <citation type="journal article" date="2010" name="Appl. Environ. Microbiol.">
        <title>The genome sequence of the crenarchaeon Acidilobus saccharovorans supports a new order, Acidilobales, and suggests an important ecological role in terrestrial acidic hot springs.</title>
        <authorList>
            <person name="Mardanov A.V."/>
            <person name="Svetlitchnyi V.A."/>
            <person name="Beletsky A.V."/>
            <person name="Prokofeva M.I."/>
            <person name="Bonch-Osmolovskaya E.A."/>
            <person name="Ravin N.V."/>
            <person name="Skryabin K.G."/>
        </authorList>
    </citation>
    <scope>NUCLEOTIDE SEQUENCE [LARGE SCALE GENOMIC DNA]</scope>
    <source>
        <strain evidence="2">DSM 16705 / JCM 18335 / VKM B-2471 / 345-15</strain>
    </source>
</reference>
<dbReference type="eggNOG" id="arCOG01350">
    <property type="taxonomic scope" value="Archaea"/>
</dbReference>
<dbReference type="PANTHER" id="PTHR40697">
    <property type="entry name" value="ACETOIN CATABOLISM PROTEIN X"/>
    <property type="match status" value="1"/>
</dbReference>
<name>D9Q1M7_ACIS3</name>
<dbReference type="Gene3D" id="3.40.50.10330">
    <property type="entry name" value="Probable inorganic polyphosphate/atp-NAD kinase, domain 1"/>
    <property type="match status" value="1"/>
</dbReference>
<gene>
    <name evidence="1" type="ordered locus">ASAC_0809</name>
</gene>
<accession>D9Q1M7</accession>